<dbReference type="PANTHER" id="PTHR35358:SF18">
    <property type="entry name" value="PHOSPHOLIPASE-LIKE PROTEIN-RELATED"/>
    <property type="match status" value="1"/>
</dbReference>
<protein>
    <submittedName>
        <fullName evidence="1">Uncharacterized protein</fullName>
    </submittedName>
</protein>
<dbReference type="eggNOG" id="ENOG502SEX7">
    <property type="taxonomic scope" value="Eukaryota"/>
</dbReference>
<dbReference type="AlphaFoldDB" id="A0A022Q3C2"/>
<keyword evidence="2" id="KW-1185">Reference proteome</keyword>
<dbReference type="EMBL" id="KI632223">
    <property type="protein sequence ID" value="EYU21728.1"/>
    <property type="molecule type" value="Genomic_DNA"/>
</dbReference>
<reference evidence="1 2" key="1">
    <citation type="journal article" date="2013" name="Proc. Natl. Acad. Sci. U.S.A.">
        <title>Fine-scale variation in meiotic recombination in Mimulus inferred from population shotgun sequencing.</title>
        <authorList>
            <person name="Hellsten U."/>
            <person name="Wright K.M."/>
            <person name="Jenkins J."/>
            <person name="Shu S."/>
            <person name="Yuan Y."/>
            <person name="Wessler S.R."/>
            <person name="Schmutz J."/>
            <person name="Willis J.H."/>
            <person name="Rokhsar D.S."/>
        </authorList>
    </citation>
    <scope>NUCLEOTIDE SEQUENCE [LARGE SCALE GENOMIC DNA]</scope>
    <source>
        <strain evidence="2">cv. DUN x IM62</strain>
    </source>
</reference>
<dbReference type="PANTHER" id="PTHR35358">
    <property type="entry name" value="OS06G0711100 PROTEIN"/>
    <property type="match status" value="1"/>
</dbReference>
<proteinExistence type="predicted"/>
<organism evidence="1 2">
    <name type="scientific">Erythranthe guttata</name>
    <name type="common">Yellow monkey flower</name>
    <name type="synonym">Mimulus guttatus</name>
    <dbReference type="NCBI Taxonomy" id="4155"/>
    <lineage>
        <taxon>Eukaryota</taxon>
        <taxon>Viridiplantae</taxon>
        <taxon>Streptophyta</taxon>
        <taxon>Embryophyta</taxon>
        <taxon>Tracheophyta</taxon>
        <taxon>Spermatophyta</taxon>
        <taxon>Magnoliopsida</taxon>
        <taxon>eudicotyledons</taxon>
        <taxon>Gunneridae</taxon>
        <taxon>Pentapetalae</taxon>
        <taxon>asterids</taxon>
        <taxon>lamiids</taxon>
        <taxon>Lamiales</taxon>
        <taxon>Phrymaceae</taxon>
        <taxon>Erythranthe</taxon>
    </lineage>
</organism>
<evidence type="ECO:0000313" key="2">
    <source>
        <dbReference type="Proteomes" id="UP000030748"/>
    </source>
</evidence>
<evidence type="ECO:0000313" key="1">
    <source>
        <dbReference type="EMBL" id="EYU21728.1"/>
    </source>
</evidence>
<sequence length="222" mass="25823">MFLTCRFRNTGERSFEKKHMIAIGRVLTVSEKVPDMVYNRKSRSYLVHGLARHFFNTPSILQAWSKSPNTIKQRLLPGRSSNYAPDNIEEVFGYRVKASLAPILWFIFANIYPSSNANLVEIVCDVVIKLIRDDFNYVLSELNNMAVLAEVAAIGQLDVSWLKKVLEEIDDVRKFTVRAATKDFDARKKVMMVARKRFKKIQRRFSDLEHIYQILRNDPSYI</sequence>
<dbReference type="Proteomes" id="UP000030748">
    <property type="component" value="Unassembled WGS sequence"/>
</dbReference>
<name>A0A022Q3C2_ERYGU</name>
<gene>
    <name evidence="1" type="ORF">MIMGU_mgv1a021574mg</name>
</gene>
<accession>A0A022Q3C2</accession>